<evidence type="ECO:0000256" key="5">
    <source>
        <dbReference type="ARBA" id="ARBA00023136"/>
    </source>
</evidence>
<comment type="subcellular location">
    <subcellularLocation>
        <location evidence="1">Cell membrane</location>
        <topology evidence="1">Multi-pass membrane protein</topology>
    </subcellularLocation>
</comment>
<proteinExistence type="predicted"/>
<dbReference type="RefSeq" id="WP_188953827.1">
    <property type="nucleotide sequence ID" value="NZ_BMIB01000003.1"/>
</dbReference>
<feature type="transmembrane region" description="Helical" evidence="6">
    <location>
        <begin position="759"/>
        <end position="781"/>
    </location>
</feature>
<evidence type="ECO:0000259" key="7">
    <source>
        <dbReference type="Pfam" id="PF02687"/>
    </source>
</evidence>
<feature type="transmembrane region" description="Helical" evidence="6">
    <location>
        <begin position="373"/>
        <end position="398"/>
    </location>
</feature>
<keyword evidence="3 6" id="KW-0812">Transmembrane</keyword>
<sequence>MLKNYFLIAWRNLRTHKTYAVINLAGLAVALAAFGMIALYILDEYSYDRYHTRANSIVRVTQHTRWNGNELHQATVSAPFAPALQAAFPEIEAAVRIDMEGGGVITAGSKKLQQGNIIYADKSLFTIFSYTFLEGDATTALAAPQSIVVDRSTAQRLFGSPEKAIGQTIYFDNNYPNTITGVIDDVPANSHLRFSAVRSFNQGYTEGWQNFHIYTYLLLKKGVQINQLQAKMPAFAQATIQSLMKVKDYSIALQPLTDIHLHSALSFEAGRNGSINRVYMFMVIAGLILLIAMINYMNLTTARAATRVKEIGVRKVSGSSRTHLIGMLITEALLATMLAAVLAIILAKALMPWFNALSGKELNIWRFGTANTILILFGFSAITGLISGLYPALFLSAFKTVPALKGQMGGVAAGVRFRKALVVFQFAVTVVMISCSAIIYRQLQFALHQNLGFNKEQVVTFHINSKQVRSQVAAIKSRLLQNTVIEGVAACGNPIGNNDLGGLGYRFEKEDGSFTTATVAAQELMADADYLPTMDIKLLYGRNFATGGGADKYTAALINETMQKKLGIANPVGKRIQFAINDAGSTDERTIVGVVKDFNTYSLQHKVEPLVMVMPPVSNMEDNLYVKIARGREQEGLAWLDEVYKQFDATGTTEYHFLDDNFARQYETEQKQGSIAASFTLLAIFIACLGLFGLATFTAAQRTKEMGIRKVLGADTSTILRLFSRDFIWLVALASLIAVPFAWMFMHNWLQGFAYRTTIQWWLFAGSGLIVAVIALVTISFQAAKVAFSNPVKSLRNE</sequence>
<keyword evidence="5 6" id="KW-0472">Membrane</keyword>
<feature type="domain" description="ABC3 transporter permease C-terminal" evidence="7">
    <location>
        <begin position="678"/>
        <end position="791"/>
    </location>
</feature>
<organism evidence="9 10">
    <name type="scientific">Filimonas zeae</name>
    <dbReference type="NCBI Taxonomy" id="1737353"/>
    <lineage>
        <taxon>Bacteria</taxon>
        <taxon>Pseudomonadati</taxon>
        <taxon>Bacteroidota</taxon>
        <taxon>Chitinophagia</taxon>
        <taxon>Chitinophagales</taxon>
        <taxon>Chitinophagaceae</taxon>
        <taxon>Filimonas</taxon>
    </lineage>
</organism>
<name>A0A917IZL3_9BACT</name>
<evidence type="ECO:0000256" key="4">
    <source>
        <dbReference type="ARBA" id="ARBA00022989"/>
    </source>
</evidence>
<feature type="transmembrane region" description="Helical" evidence="6">
    <location>
        <begin position="727"/>
        <end position="747"/>
    </location>
</feature>
<dbReference type="Pfam" id="PF12704">
    <property type="entry name" value="MacB_PCD"/>
    <property type="match status" value="2"/>
</dbReference>
<evidence type="ECO:0000256" key="2">
    <source>
        <dbReference type="ARBA" id="ARBA00022475"/>
    </source>
</evidence>
<feature type="transmembrane region" description="Helical" evidence="6">
    <location>
        <begin position="675"/>
        <end position="700"/>
    </location>
</feature>
<feature type="domain" description="MacB-like periplasmic core" evidence="8">
    <location>
        <begin position="21"/>
        <end position="233"/>
    </location>
</feature>
<dbReference type="Proteomes" id="UP000627292">
    <property type="component" value="Unassembled WGS sequence"/>
</dbReference>
<feature type="transmembrane region" description="Helical" evidence="6">
    <location>
        <begin position="419"/>
        <end position="440"/>
    </location>
</feature>
<dbReference type="EMBL" id="BMIB01000003">
    <property type="protein sequence ID" value="GGH71581.1"/>
    <property type="molecule type" value="Genomic_DNA"/>
</dbReference>
<feature type="transmembrane region" description="Helical" evidence="6">
    <location>
        <begin position="21"/>
        <end position="42"/>
    </location>
</feature>
<dbReference type="Pfam" id="PF02687">
    <property type="entry name" value="FtsX"/>
    <property type="match status" value="2"/>
</dbReference>
<feature type="transmembrane region" description="Helical" evidence="6">
    <location>
        <begin position="324"/>
        <end position="353"/>
    </location>
</feature>
<gene>
    <name evidence="9" type="ORF">GCM10011379_31070</name>
</gene>
<evidence type="ECO:0000256" key="1">
    <source>
        <dbReference type="ARBA" id="ARBA00004651"/>
    </source>
</evidence>
<feature type="transmembrane region" description="Helical" evidence="6">
    <location>
        <begin position="278"/>
        <end position="299"/>
    </location>
</feature>
<evidence type="ECO:0000256" key="6">
    <source>
        <dbReference type="SAM" id="Phobius"/>
    </source>
</evidence>
<evidence type="ECO:0000259" key="8">
    <source>
        <dbReference type="Pfam" id="PF12704"/>
    </source>
</evidence>
<dbReference type="InterPro" id="IPR050250">
    <property type="entry name" value="Macrolide_Exporter_MacB"/>
</dbReference>
<feature type="domain" description="ABC3 transporter permease C-terminal" evidence="7">
    <location>
        <begin position="282"/>
        <end position="395"/>
    </location>
</feature>
<dbReference type="GO" id="GO:0022857">
    <property type="term" value="F:transmembrane transporter activity"/>
    <property type="evidence" value="ECO:0007669"/>
    <property type="project" value="TreeGrafter"/>
</dbReference>
<dbReference type="InterPro" id="IPR003838">
    <property type="entry name" value="ABC3_permease_C"/>
</dbReference>
<protein>
    <submittedName>
        <fullName evidence="9">ABC transporter permease</fullName>
    </submittedName>
</protein>
<evidence type="ECO:0000313" key="9">
    <source>
        <dbReference type="EMBL" id="GGH71581.1"/>
    </source>
</evidence>
<keyword evidence="2" id="KW-1003">Cell membrane</keyword>
<dbReference type="PANTHER" id="PTHR30572:SF18">
    <property type="entry name" value="ABC-TYPE MACROLIDE FAMILY EXPORT SYSTEM PERMEASE COMPONENT 2"/>
    <property type="match status" value="1"/>
</dbReference>
<keyword evidence="4 6" id="KW-1133">Transmembrane helix</keyword>
<dbReference type="GO" id="GO:0005886">
    <property type="term" value="C:plasma membrane"/>
    <property type="evidence" value="ECO:0007669"/>
    <property type="project" value="UniProtKB-SubCell"/>
</dbReference>
<accession>A0A917IZL3</accession>
<dbReference type="AlphaFoldDB" id="A0A917IZL3"/>
<keyword evidence="10" id="KW-1185">Reference proteome</keyword>
<reference evidence="9" key="1">
    <citation type="journal article" date="2014" name="Int. J. Syst. Evol. Microbiol.">
        <title>Complete genome sequence of Corynebacterium casei LMG S-19264T (=DSM 44701T), isolated from a smear-ripened cheese.</title>
        <authorList>
            <consortium name="US DOE Joint Genome Institute (JGI-PGF)"/>
            <person name="Walter F."/>
            <person name="Albersmeier A."/>
            <person name="Kalinowski J."/>
            <person name="Ruckert C."/>
        </authorList>
    </citation>
    <scope>NUCLEOTIDE SEQUENCE</scope>
    <source>
        <strain evidence="9">CGMCC 1.15290</strain>
    </source>
</reference>
<evidence type="ECO:0000313" key="10">
    <source>
        <dbReference type="Proteomes" id="UP000627292"/>
    </source>
</evidence>
<dbReference type="PANTHER" id="PTHR30572">
    <property type="entry name" value="MEMBRANE COMPONENT OF TRANSPORTER-RELATED"/>
    <property type="match status" value="1"/>
</dbReference>
<feature type="domain" description="MacB-like periplasmic core" evidence="8">
    <location>
        <begin position="513"/>
        <end position="631"/>
    </location>
</feature>
<reference evidence="9" key="2">
    <citation type="submission" date="2020-09" db="EMBL/GenBank/DDBJ databases">
        <authorList>
            <person name="Sun Q."/>
            <person name="Zhou Y."/>
        </authorList>
    </citation>
    <scope>NUCLEOTIDE SEQUENCE</scope>
    <source>
        <strain evidence="9">CGMCC 1.15290</strain>
    </source>
</reference>
<comment type="caution">
    <text evidence="9">The sequence shown here is derived from an EMBL/GenBank/DDBJ whole genome shotgun (WGS) entry which is preliminary data.</text>
</comment>
<dbReference type="InterPro" id="IPR025857">
    <property type="entry name" value="MacB_PCD"/>
</dbReference>
<evidence type="ECO:0000256" key="3">
    <source>
        <dbReference type="ARBA" id="ARBA00022692"/>
    </source>
</evidence>